<gene>
    <name evidence="24" type="ORF">RDWZM_004831</name>
</gene>
<feature type="domain" description="Neurotransmitter-gated ion-channel ligand-binding" evidence="22">
    <location>
        <begin position="4"/>
        <end position="187"/>
    </location>
</feature>
<keyword evidence="2 20" id="KW-0813">Transport</keyword>
<dbReference type="Pfam" id="PF02932">
    <property type="entry name" value="Neur_chan_memb"/>
    <property type="match status" value="1"/>
</dbReference>
<feature type="domain" description="Neurotransmitter-gated ion-channel transmembrane" evidence="23">
    <location>
        <begin position="199"/>
        <end position="382"/>
    </location>
</feature>
<keyword evidence="8 20" id="KW-0406">Ion transport</keyword>
<feature type="transmembrane region" description="Helical" evidence="20">
    <location>
        <begin position="258"/>
        <end position="279"/>
    </location>
</feature>
<dbReference type="InterPro" id="IPR036719">
    <property type="entry name" value="Neuro-gated_channel_TM_sf"/>
</dbReference>
<keyword evidence="9 20" id="KW-0472">Membrane</keyword>
<dbReference type="GO" id="GO:0045211">
    <property type="term" value="C:postsynaptic membrane"/>
    <property type="evidence" value="ECO:0007669"/>
    <property type="project" value="UniProtKB-SubCell"/>
</dbReference>
<evidence type="ECO:0000259" key="23">
    <source>
        <dbReference type="Pfam" id="PF02932"/>
    </source>
</evidence>
<evidence type="ECO:0000256" key="14">
    <source>
        <dbReference type="ARBA" id="ARBA00023214"/>
    </source>
</evidence>
<reference evidence="24" key="1">
    <citation type="submission" date="2022-12" db="EMBL/GenBank/DDBJ databases">
        <title>Genome assemblies of Blomia tropicalis.</title>
        <authorList>
            <person name="Cui Y."/>
        </authorList>
    </citation>
    <scope>NUCLEOTIDE SEQUENCE</scope>
    <source>
        <tissue evidence="24">Adult mites</tissue>
    </source>
</reference>
<keyword evidence="17 20" id="KW-0407">Ion channel</keyword>
<dbReference type="InterPro" id="IPR002289">
    <property type="entry name" value="GABAAb_rcpt"/>
</dbReference>
<dbReference type="GO" id="GO:0034707">
    <property type="term" value="C:chloride channel complex"/>
    <property type="evidence" value="ECO:0007669"/>
    <property type="project" value="UniProtKB-KW"/>
</dbReference>
<feature type="region of interest" description="Disordered" evidence="21">
    <location>
        <begin position="377"/>
        <end position="440"/>
    </location>
</feature>
<evidence type="ECO:0000256" key="21">
    <source>
        <dbReference type="SAM" id="MobiDB-lite"/>
    </source>
</evidence>
<dbReference type="NCBIfam" id="TIGR00860">
    <property type="entry name" value="LIC"/>
    <property type="match status" value="1"/>
</dbReference>
<evidence type="ECO:0000256" key="20">
    <source>
        <dbReference type="RuleBase" id="RU000687"/>
    </source>
</evidence>
<dbReference type="Gene3D" id="2.70.170.10">
    <property type="entry name" value="Neurotransmitter-gated ion-channel ligand-binding domain"/>
    <property type="match status" value="1"/>
</dbReference>
<dbReference type="PRINTS" id="PR00253">
    <property type="entry name" value="GABAARECEPTR"/>
</dbReference>
<dbReference type="EMBL" id="JAPWDV010000002">
    <property type="protein sequence ID" value="KAJ6219019.1"/>
    <property type="molecule type" value="Genomic_DNA"/>
</dbReference>
<dbReference type="Gene3D" id="1.20.58.390">
    <property type="entry name" value="Neurotransmitter-gated ion-channel transmembrane domain"/>
    <property type="match status" value="2"/>
</dbReference>
<keyword evidence="12" id="KW-0869">Chloride channel</keyword>
<comment type="subcellular location">
    <subcellularLocation>
        <location evidence="18">Postsynaptic cell membrane</location>
        <topology evidence="18">Multi-pass membrane protein</topology>
    </subcellularLocation>
</comment>
<evidence type="ECO:0000256" key="3">
    <source>
        <dbReference type="ARBA" id="ARBA00022475"/>
    </source>
</evidence>
<sequence length="609" mass="68433">MTDGPPVEVGVTMHIISISSISAVQMDFTSDFYFRQAWRDSRLSFKPRPGIEALFVGAEVSEKIWVPDTFFANEKSAQFHMATTPNTFIRIKATGEVFRSMRLTVTSSCPMNLQYFPMDRQSCTIEIESYGYSMADIQYHWGIDGKGSVVLAKNLELPQFKVNKHRQMQKVEVLSTGNYSRLVCEIEFVRSMGYYLIQIYIPASLIVIISWVSFWLHRNASPARVQLGVTTVLTMTTLMSSTNAAMPKISYIKSIDVFLGTCFVMVFAALLEYATVGYMGKRIAMRKSRTQQIVRLLNEHREKCFAAHVAQDAASGHHDQQQFTNGDQHHQHQHQHGSSTNHGTFTRNEHSHQRSNHITNGNSLMRTASLYQCMDRTEPDEQSSHQVHKRDHRSSSTSCYHQALPPPPPPPPTSSSASSHQQHHHPLQPIHPSYTNRTLERSSSLKSRIFAECDDADPANGINSFNDDLSVFVAAGGRDTSNARSGADGHSSYYNTPGGSGMHHSPNSPNYHFQSRVSAIGGIGTDSWHHGKIGIGHHQNDRLYPSAPAYLMKDHNTLFGVCPSDIDKYSRVVFPVCFLCFNLMYWIIYMHISEFLIDDTNSPSNSDDG</sequence>
<dbReference type="GO" id="GO:0099095">
    <property type="term" value="F:ligand-gated monoatomic anion channel activity"/>
    <property type="evidence" value="ECO:0007669"/>
    <property type="project" value="UniProtKB-ARBA"/>
</dbReference>
<dbReference type="PRINTS" id="PR01160">
    <property type="entry name" value="GABAARBETA"/>
</dbReference>
<keyword evidence="16" id="KW-1071">Ligand-gated ion channel</keyword>
<accession>A0A9Q0M4Y7</accession>
<feature type="transmembrane region" description="Helical" evidence="20">
    <location>
        <begin position="572"/>
        <end position="592"/>
    </location>
</feature>
<name>A0A9Q0M4Y7_BLOTA</name>
<dbReference type="Pfam" id="PF02931">
    <property type="entry name" value="Neur_chan_LBD"/>
    <property type="match status" value="1"/>
</dbReference>
<feature type="transmembrane region" description="Helical" evidence="20">
    <location>
        <begin position="192"/>
        <end position="215"/>
    </location>
</feature>
<dbReference type="GO" id="GO:0005254">
    <property type="term" value="F:chloride channel activity"/>
    <property type="evidence" value="ECO:0007669"/>
    <property type="project" value="UniProtKB-KW"/>
</dbReference>
<protein>
    <recommendedName>
        <fullName evidence="19">Gamma-aminobutyric acid receptor subunit beta</fullName>
    </recommendedName>
</protein>
<evidence type="ECO:0000259" key="22">
    <source>
        <dbReference type="Pfam" id="PF02931"/>
    </source>
</evidence>
<keyword evidence="15" id="KW-0628">Postsynaptic cell membrane</keyword>
<evidence type="ECO:0000256" key="19">
    <source>
        <dbReference type="ARBA" id="ARBA00071250"/>
    </source>
</evidence>
<feature type="region of interest" description="Disordered" evidence="21">
    <location>
        <begin position="315"/>
        <end position="363"/>
    </location>
</feature>
<dbReference type="PROSITE" id="PS00236">
    <property type="entry name" value="NEUROTR_ION_CHANNEL"/>
    <property type="match status" value="1"/>
</dbReference>
<dbReference type="FunFam" id="1.20.58.390:FF:000067">
    <property type="entry name" value="Glycine receptor subunit alpha-2"/>
    <property type="match status" value="1"/>
</dbReference>
<evidence type="ECO:0000256" key="17">
    <source>
        <dbReference type="ARBA" id="ARBA00023303"/>
    </source>
</evidence>
<evidence type="ECO:0000256" key="11">
    <source>
        <dbReference type="ARBA" id="ARBA00023170"/>
    </source>
</evidence>
<evidence type="ECO:0000256" key="4">
    <source>
        <dbReference type="ARBA" id="ARBA00022692"/>
    </source>
</evidence>
<keyword evidence="4 20" id="KW-0812">Transmembrane</keyword>
<evidence type="ECO:0000256" key="10">
    <source>
        <dbReference type="ARBA" id="ARBA00023157"/>
    </source>
</evidence>
<evidence type="ECO:0000256" key="13">
    <source>
        <dbReference type="ARBA" id="ARBA00023180"/>
    </source>
</evidence>
<keyword evidence="11" id="KW-0675">Receptor</keyword>
<evidence type="ECO:0000256" key="1">
    <source>
        <dbReference type="ARBA" id="ARBA00010180"/>
    </source>
</evidence>
<evidence type="ECO:0000256" key="12">
    <source>
        <dbReference type="ARBA" id="ARBA00023173"/>
    </source>
</evidence>
<dbReference type="InterPro" id="IPR036734">
    <property type="entry name" value="Neur_chan_lig-bd_sf"/>
</dbReference>
<dbReference type="GO" id="GO:0005230">
    <property type="term" value="F:extracellular ligand-gated monoatomic ion channel activity"/>
    <property type="evidence" value="ECO:0007669"/>
    <property type="project" value="InterPro"/>
</dbReference>
<evidence type="ECO:0000256" key="18">
    <source>
        <dbReference type="ARBA" id="ARBA00034104"/>
    </source>
</evidence>
<comment type="similarity">
    <text evidence="1">Belongs to the ligand-gated ion channel (TC 1.A.9) family. Gamma-aminobutyric acid receptor (TC 1.A.9.5) subfamily.</text>
</comment>
<dbReference type="SUPFAM" id="SSF63712">
    <property type="entry name" value="Nicotinic receptor ligand binding domain-like"/>
    <property type="match status" value="1"/>
</dbReference>
<feature type="transmembrane region" description="Helical" evidence="20">
    <location>
        <begin position="227"/>
        <end position="246"/>
    </location>
</feature>
<dbReference type="CDD" id="cd19049">
    <property type="entry name" value="LGIC_TM_anion"/>
    <property type="match status" value="1"/>
</dbReference>
<dbReference type="OMA" id="EENANWN"/>
<dbReference type="FunFam" id="2.70.170.10:FF:000021">
    <property type="entry name" value="Gamma-aminobutyric acid receptor isoform 3b"/>
    <property type="match status" value="1"/>
</dbReference>
<dbReference type="AlphaFoldDB" id="A0A9Q0M4Y7"/>
<dbReference type="InterPro" id="IPR038050">
    <property type="entry name" value="Neuro_actylchol_rec"/>
</dbReference>
<evidence type="ECO:0000313" key="24">
    <source>
        <dbReference type="EMBL" id="KAJ6219019.1"/>
    </source>
</evidence>
<keyword evidence="6 20" id="KW-1133">Transmembrane helix</keyword>
<evidence type="ECO:0000256" key="15">
    <source>
        <dbReference type="ARBA" id="ARBA00023257"/>
    </source>
</evidence>
<keyword evidence="7" id="KW-0770">Synapse</keyword>
<dbReference type="InterPro" id="IPR006202">
    <property type="entry name" value="Neur_chan_lig-bd"/>
</dbReference>
<keyword evidence="5" id="KW-0732">Signal</keyword>
<keyword evidence="14" id="KW-0868">Chloride</keyword>
<keyword evidence="3" id="KW-1003">Cell membrane</keyword>
<feature type="compositionally biased region" description="Pro residues" evidence="21">
    <location>
        <begin position="404"/>
        <end position="413"/>
    </location>
</feature>
<evidence type="ECO:0000256" key="6">
    <source>
        <dbReference type="ARBA" id="ARBA00022989"/>
    </source>
</evidence>
<dbReference type="Proteomes" id="UP001142055">
    <property type="component" value="Chromosome 2"/>
</dbReference>
<dbReference type="InterPro" id="IPR006029">
    <property type="entry name" value="Neurotrans-gated_channel_TM"/>
</dbReference>
<dbReference type="InterPro" id="IPR018000">
    <property type="entry name" value="Neurotransmitter_ion_chnl_CS"/>
</dbReference>
<dbReference type="InterPro" id="IPR006028">
    <property type="entry name" value="GABAA/Glycine_rcpt"/>
</dbReference>
<dbReference type="SUPFAM" id="SSF90112">
    <property type="entry name" value="Neurotransmitter-gated ion-channel transmembrane pore"/>
    <property type="match status" value="1"/>
</dbReference>
<evidence type="ECO:0000256" key="5">
    <source>
        <dbReference type="ARBA" id="ARBA00022729"/>
    </source>
</evidence>
<evidence type="ECO:0000256" key="2">
    <source>
        <dbReference type="ARBA" id="ARBA00022448"/>
    </source>
</evidence>
<dbReference type="GO" id="GO:0004890">
    <property type="term" value="F:GABA-A receptor activity"/>
    <property type="evidence" value="ECO:0007669"/>
    <property type="project" value="InterPro"/>
</dbReference>
<evidence type="ECO:0000313" key="25">
    <source>
        <dbReference type="Proteomes" id="UP001142055"/>
    </source>
</evidence>
<evidence type="ECO:0000256" key="7">
    <source>
        <dbReference type="ARBA" id="ARBA00023018"/>
    </source>
</evidence>
<organism evidence="24 25">
    <name type="scientific">Blomia tropicalis</name>
    <name type="common">Mite</name>
    <dbReference type="NCBI Taxonomy" id="40697"/>
    <lineage>
        <taxon>Eukaryota</taxon>
        <taxon>Metazoa</taxon>
        <taxon>Ecdysozoa</taxon>
        <taxon>Arthropoda</taxon>
        <taxon>Chelicerata</taxon>
        <taxon>Arachnida</taxon>
        <taxon>Acari</taxon>
        <taxon>Acariformes</taxon>
        <taxon>Sarcoptiformes</taxon>
        <taxon>Astigmata</taxon>
        <taxon>Glycyphagoidea</taxon>
        <taxon>Echimyopodidae</taxon>
        <taxon>Blomia</taxon>
    </lineage>
</organism>
<evidence type="ECO:0000256" key="9">
    <source>
        <dbReference type="ARBA" id="ARBA00023136"/>
    </source>
</evidence>
<keyword evidence="10" id="KW-1015">Disulfide bond</keyword>
<evidence type="ECO:0000256" key="8">
    <source>
        <dbReference type="ARBA" id="ARBA00023065"/>
    </source>
</evidence>
<keyword evidence="13" id="KW-0325">Glycoprotein</keyword>
<comment type="caution">
    <text evidence="24">The sequence shown here is derived from an EMBL/GenBank/DDBJ whole genome shotgun (WGS) entry which is preliminary data.</text>
</comment>
<proteinExistence type="inferred from homology"/>
<keyword evidence="25" id="KW-1185">Reference proteome</keyword>
<feature type="compositionally biased region" description="Polar residues" evidence="21">
    <location>
        <begin position="337"/>
        <end position="346"/>
    </location>
</feature>
<dbReference type="PANTHER" id="PTHR18945">
    <property type="entry name" value="NEUROTRANSMITTER GATED ION CHANNEL"/>
    <property type="match status" value="1"/>
</dbReference>
<dbReference type="InterPro" id="IPR006201">
    <property type="entry name" value="Neur_channel"/>
</dbReference>
<evidence type="ECO:0000256" key="16">
    <source>
        <dbReference type="ARBA" id="ARBA00023286"/>
    </source>
</evidence>
<dbReference type="PRINTS" id="PR00252">
    <property type="entry name" value="NRIONCHANNEL"/>
</dbReference>